<comment type="caution">
    <text evidence="2">The sequence shown here is derived from an EMBL/GenBank/DDBJ whole genome shotgun (WGS) entry which is preliminary data.</text>
</comment>
<feature type="region of interest" description="Disordered" evidence="1">
    <location>
        <begin position="48"/>
        <end position="82"/>
    </location>
</feature>
<proteinExistence type="predicted"/>
<name>A0A4Z1KEM6_9HELO</name>
<protein>
    <submittedName>
        <fullName evidence="2">Uncharacterized protein</fullName>
    </submittedName>
</protein>
<dbReference type="AlphaFoldDB" id="A0A4Z1KEM6"/>
<keyword evidence="3" id="KW-1185">Reference proteome</keyword>
<sequence>MAPVLPLSPDKMTLNFISDANTSDESTSASSFYPSHTSQSPYAQVAYQQHGSNHIDSHSPTLSYPSSSVQNQGIHSMGRNKSSDLDNMRTVAIDQLCSISFPSIISNMLTTSNIFAAYLVIQIATRGMAQKQKPSVIGFLFTVLVRQMLGTGTARSQIANVVLECSREATSTKITVIDGMGHSPAST</sequence>
<dbReference type="Proteomes" id="UP000297280">
    <property type="component" value="Unassembled WGS sequence"/>
</dbReference>
<reference evidence="2 3" key="1">
    <citation type="submission" date="2017-12" db="EMBL/GenBank/DDBJ databases">
        <title>Comparative genomics of Botrytis spp.</title>
        <authorList>
            <person name="Valero-Jimenez C.A."/>
            <person name="Tapia P."/>
            <person name="Veloso J."/>
            <person name="Silva-Moreno E."/>
            <person name="Staats M."/>
            <person name="Valdes J.H."/>
            <person name="Van Kan J.A.L."/>
        </authorList>
    </citation>
    <scope>NUCLEOTIDE SEQUENCE [LARGE SCALE GENOMIC DNA]</scope>
    <source>
        <strain evidence="2 3">MUCL3349</strain>
    </source>
</reference>
<dbReference type="EMBL" id="PQXO01000577">
    <property type="protein sequence ID" value="TGO83898.1"/>
    <property type="molecule type" value="Genomic_DNA"/>
</dbReference>
<evidence type="ECO:0000256" key="1">
    <source>
        <dbReference type="SAM" id="MobiDB-lite"/>
    </source>
</evidence>
<feature type="compositionally biased region" description="Low complexity" evidence="1">
    <location>
        <begin position="58"/>
        <end position="68"/>
    </location>
</feature>
<evidence type="ECO:0000313" key="3">
    <source>
        <dbReference type="Proteomes" id="UP000297280"/>
    </source>
</evidence>
<gene>
    <name evidence="2" type="ORF">BPOR_0578g00070</name>
</gene>
<evidence type="ECO:0000313" key="2">
    <source>
        <dbReference type="EMBL" id="TGO83898.1"/>
    </source>
</evidence>
<organism evidence="2 3">
    <name type="scientific">Botrytis porri</name>
    <dbReference type="NCBI Taxonomy" id="87229"/>
    <lineage>
        <taxon>Eukaryota</taxon>
        <taxon>Fungi</taxon>
        <taxon>Dikarya</taxon>
        <taxon>Ascomycota</taxon>
        <taxon>Pezizomycotina</taxon>
        <taxon>Leotiomycetes</taxon>
        <taxon>Helotiales</taxon>
        <taxon>Sclerotiniaceae</taxon>
        <taxon>Botrytis</taxon>
    </lineage>
</organism>
<accession>A0A4Z1KEM6</accession>